<gene>
    <name evidence="1" type="primary">CLIC6</name>
    <name evidence="1" type="ORF">CM83_23761</name>
</gene>
<feature type="non-terminal residue" evidence="1">
    <location>
        <position position="1"/>
    </location>
</feature>
<dbReference type="AlphaFoldDB" id="A0A0A9YJV4"/>
<evidence type="ECO:0000313" key="1">
    <source>
        <dbReference type="EMBL" id="JAG29800.1"/>
    </source>
</evidence>
<sequence length="201" mass="21301">LFLGLSEICSSNLLLTPGNSSKTAGRLKLGVGINSKVDVGAETDVKVDGTAGVDINAQNKVDVGANAGVNAGVKLGGTTGINFNASAGIGIGSGDNKLQTPEENPNGLGFNFKINKKWSWSLPDFGDFWIPGLKWMIPQIKITATPQQLSPLDIDFFMRNAIALNIPDIKNVIGGNVRVINGIIVIRYVYITENDGDKKCT</sequence>
<name>A0A0A9YJV4_LYGHE</name>
<dbReference type="EMBL" id="GBHO01013804">
    <property type="protein sequence ID" value="JAG29800.1"/>
    <property type="molecule type" value="Transcribed_RNA"/>
</dbReference>
<protein>
    <submittedName>
        <fullName evidence="1">Chloride intracellular channel protein 6</fullName>
    </submittedName>
</protein>
<proteinExistence type="predicted"/>
<reference evidence="1" key="2">
    <citation type="submission" date="2014-07" db="EMBL/GenBank/DDBJ databases">
        <authorList>
            <person name="Hull J."/>
        </authorList>
    </citation>
    <scope>NUCLEOTIDE SEQUENCE</scope>
</reference>
<organism evidence="1">
    <name type="scientific">Lygus hesperus</name>
    <name type="common">Western plant bug</name>
    <dbReference type="NCBI Taxonomy" id="30085"/>
    <lineage>
        <taxon>Eukaryota</taxon>
        <taxon>Metazoa</taxon>
        <taxon>Ecdysozoa</taxon>
        <taxon>Arthropoda</taxon>
        <taxon>Hexapoda</taxon>
        <taxon>Insecta</taxon>
        <taxon>Pterygota</taxon>
        <taxon>Neoptera</taxon>
        <taxon>Paraneoptera</taxon>
        <taxon>Hemiptera</taxon>
        <taxon>Heteroptera</taxon>
        <taxon>Panheteroptera</taxon>
        <taxon>Cimicomorpha</taxon>
        <taxon>Miridae</taxon>
        <taxon>Mirini</taxon>
        <taxon>Lygus</taxon>
    </lineage>
</organism>
<reference evidence="1" key="1">
    <citation type="journal article" date="2014" name="PLoS ONE">
        <title>Transcriptome-Based Identification of ABC Transporters in the Western Tarnished Plant Bug Lygus hesperus.</title>
        <authorList>
            <person name="Hull J.J."/>
            <person name="Chaney K."/>
            <person name="Geib S.M."/>
            <person name="Fabrick J.A."/>
            <person name="Brent C.S."/>
            <person name="Walsh D."/>
            <person name="Lavine L.C."/>
        </authorList>
    </citation>
    <scope>NUCLEOTIDE SEQUENCE</scope>
</reference>
<feature type="non-terminal residue" evidence="1">
    <location>
        <position position="201"/>
    </location>
</feature>
<accession>A0A0A9YJV4</accession>